<dbReference type="Pfam" id="PF03781">
    <property type="entry name" value="FGE-sulfatase"/>
    <property type="match status" value="1"/>
</dbReference>
<dbReference type="InterPro" id="IPR051043">
    <property type="entry name" value="Sulfatase_Mod_Factor_Kinase"/>
</dbReference>
<feature type="domain" description="Sulfatase-modifying factor enzyme-like" evidence="1">
    <location>
        <begin position="711"/>
        <end position="935"/>
    </location>
</feature>
<dbReference type="Proteomes" id="UP001431572">
    <property type="component" value="Chromosome 1"/>
</dbReference>
<accession>A0A8T7M1T8</accession>
<reference evidence="4" key="2">
    <citation type="journal article" date="2024" name="Nature">
        <title>Anoxygenic phototroph of the Chloroflexota uses a type I reaction centre.</title>
        <authorList>
            <person name="Tsuji J.M."/>
            <person name="Shaw N.A."/>
            <person name="Nagashima S."/>
            <person name="Venkiteswaran J.J."/>
            <person name="Schiff S.L."/>
            <person name="Watanabe T."/>
            <person name="Fukui M."/>
            <person name="Hanada S."/>
            <person name="Tank M."/>
            <person name="Neufeld J.D."/>
        </authorList>
    </citation>
    <scope>NUCLEOTIDE SEQUENCE</scope>
    <source>
        <strain evidence="4">L227-S17</strain>
    </source>
</reference>
<dbReference type="RefSeq" id="WP_341468552.1">
    <property type="nucleotide sequence ID" value="NZ_CP128399.1"/>
</dbReference>
<dbReference type="Gene3D" id="3.40.50.300">
    <property type="entry name" value="P-loop containing nucleotide triphosphate hydrolases"/>
    <property type="match status" value="1"/>
</dbReference>
<dbReference type="Gene3D" id="3.90.1580.10">
    <property type="entry name" value="paralog of FGE (formylglycine-generating enzyme)"/>
    <property type="match status" value="1"/>
</dbReference>
<dbReference type="GO" id="GO:0120147">
    <property type="term" value="F:formylglycine-generating oxidase activity"/>
    <property type="evidence" value="ECO:0007669"/>
    <property type="project" value="TreeGrafter"/>
</dbReference>
<sequence length="945" mass="106225">MPEQIPQVKVFLSSPGDVNEERKLALDVLANLPNRPSLRDKVSFRAVAWDKLGAGTPMIASKSPQEAIDEGLPKPSKCDIVVVILWSRMGTPFSYKGVAYPSGTHYELLDALSNPQTYTLIYHRTEKKLFDFDDDKGIAQYKKVQDFFKSDMFYDPATGYIQRGVNSYASPAEFKEKFETDLESLVQKLLKRPLVPAIPDSTPETTPLFTSTIWDGSPFPGLVAFKKKDAPIFFGREHETDALVRKVAESRFVAVVGASGSGKSSLVGAGLLPRLETGAIPGSKDWRGVQFTPGKEPFEALFDAFLNTFESLRPHPLDYPDKKRTFIENVRREPAYLGEILKASLDTVKAPEWAETLLFIDQFEELFTLAKQDAIEPFTAMLGALAKHPRLRVVATLRHDFVHRAIEIPIMAELLRPGFFSLAAPTAAALSQMIERPAEMAGLAFEGGLPTLILHDTGSAAGSLALLAYLLDELYKVAVKRDHCLTYADYEGLGGVAGAIGKRAEQVFAQLPGEEEAKKRLLGRVFRELVAVNEVEGQFAATRQRVEHACFGTAELELVEAFTQARLLVMDETQVEVAHEALFRNWKRLRQWLEEVQEDLILKRQVKSAAAEWLKRGKPDSWRWQQERLLLVYEMKQRLEWKPEVLEEEFIEPEQARLLREITLLQTTHARRREIGDRLNIIGDTRRGIGTPEIAWLPVAPGGEVEIEKATFKVAPFYIGQYQITYGQYEAFVKAGDGYQNREWWAGFPKDYQPQKLAEQRTKTWNNPRDTISWYQAVAYGRWLNKRMRGLQLGNPGNAQGTPLVVGENAQIRLPTEWEWQWAAQGGAEAREYPWGEEWREGYANTAEAGLNRAVGVGMYPQGAAKCGALDMSGNLWEWCLNKYGKPSEVVVDGSGDSRVLRGGSDGSNQANASCVYRNLFNPYNDFLNYGFRVVVCAPMRHSEL</sequence>
<evidence type="ECO:0000313" key="3">
    <source>
        <dbReference type="EMBL" id="NWJ44776.1"/>
    </source>
</evidence>
<dbReference type="InterPro" id="IPR005532">
    <property type="entry name" value="SUMF_dom"/>
</dbReference>
<dbReference type="SUPFAM" id="SSF52540">
    <property type="entry name" value="P-loop containing nucleoside triphosphate hydrolases"/>
    <property type="match status" value="1"/>
</dbReference>
<dbReference type="AlphaFoldDB" id="A0A8T7M1T8"/>
<organism evidence="3 5">
    <name type="scientific">Candidatus Chlorohelix allophototropha</name>
    <dbReference type="NCBI Taxonomy" id="3003348"/>
    <lineage>
        <taxon>Bacteria</taxon>
        <taxon>Bacillati</taxon>
        <taxon>Chloroflexota</taxon>
        <taxon>Chloroflexia</taxon>
        <taxon>Candidatus Chloroheliales</taxon>
        <taxon>Candidatus Chloroheliaceae</taxon>
        <taxon>Candidatus Chlorohelix</taxon>
    </lineage>
</organism>
<feature type="domain" description="Novel STAND NTPase 1" evidence="2">
    <location>
        <begin position="218"/>
        <end position="620"/>
    </location>
</feature>
<name>A0A8T7M1T8_9CHLR</name>
<dbReference type="EMBL" id="JACATZ010000001">
    <property type="protein sequence ID" value="NWJ44776.1"/>
    <property type="molecule type" value="Genomic_DNA"/>
</dbReference>
<reference evidence="3 5" key="1">
    <citation type="submission" date="2020-06" db="EMBL/GenBank/DDBJ databases">
        <title>Anoxygenic phototrophic Chloroflexota member uses a Type I reaction center.</title>
        <authorList>
            <person name="Tsuji J.M."/>
            <person name="Shaw N.A."/>
            <person name="Nagashima S."/>
            <person name="Venkiteswaran J."/>
            <person name="Schiff S.L."/>
            <person name="Hanada S."/>
            <person name="Tank M."/>
            <person name="Neufeld J.D."/>
        </authorList>
    </citation>
    <scope>NUCLEOTIDE SEQUENCE [LARGE SCALE GENOMIC DNA]</scope>
    <source>
        <strain evidence="3">L227-S17</strain>
    </source>
</reference>
<evidence type="ECO:0000259" key="2">
    <source>
        <dbReference type="Pfam" id="PF20703"/>
    </source>
</evidence>
<evidence type="ECO:0000313" key="5">
    <source>
        <dbReference type="Proteomes" id="UP000521676"/>
    </source>
</evidence>
<dbReference type="InterPro" id="IPR049052">
    <property type="entry name" value="nSTAND1"/>
</dbReference>
<evidence type="ECO:0000313" key="6">
    <source>
        <dbReference type="Proteomes" id="UP001431572"/>
    </source>
</evidence>
<gene>
    <name evidence="3" type="ORF">HXX08_02760</name>
    <name evidence="4" type="ORF">OZ401_002471</name>
</gene>
<dbReference type="InterPro" id="IPR042095">
    <property type="entry name" value="SUMF_sf"/>
</dbReference>
<proteinExistence type="predicted"/>
<dbReference type="PANTHER" id="PTHR23150:SF19">
    <property type="entry name" value="FORMYLGLYCINE-GENERATING ENZYME"/>
    <property type="match status" value="1"/>
</dbReference>
<dbReference type="InterPro" id="IPR016187">
    <property type="entry name" value="CTDL_fold"/>
</dbReference>
<dbReference type="EMBL" id="CP128399">
    <property type="protein sequence ID" value="WJW66659.1"/>
    <property type="molecule type" value="Genomic_DNA"/>
</dbReference>
<dbReference type="Proteomes" id="UP000521676">
    <property type="component" value="Unassembled WGS sequence"/>
</dbReference>
<evidence type="ECO:0000259" key="1">
    <source>
        <dbReference type="Pfam" id="PF03781"/>
    </source>
</evidence>
<dbReference type="SUPFAM" id="SSF56436">
    <property type="entry name" value="C-type lectin-like"/>
    <property type="match status" value="1"/>
</dbReference>
<dbReference type="Pfam" id="PF20703">
    <property type="entry name" value="nSTAND1"/>
    <property type="match status" value="1"/>
</dbReference>
<keyword evidence="6" id="KW-1185">Reference proteome</keyword>
<dbReference type="InterPro" id="IPR027417">
    <property type="entry name" value="P-loop_NTPase"/>
</dbReference>
<evidence type="ECO:0000313" key="4">
    <source>
        <dbReference type="EMBL" id="WJW66659.1"/>
    </source>
</evidence>
<dbReference type="PANTHER" id="PTHR23150">
    <property type="entry name" value="SULFATASE MODIFYING FACTOR 1, 2"/>
    <property type="match status" value="1"/>
</dbReference>
<protein>
    <submittedName>
        <fullName evidence="3">SUMF1/EgtB/PvdO family nonheme iron enzyme</fullName>
    </submittedName>
</protein>